<dbReference type="STRING" id="3818.A0A445A531"/>
<feature type="compositionally biased region" description="Polar residues" evidence="5">
    <location>
        <begin position="1"/>
        <end position="13"/>
    </location>
</feature>
<keyword evidence="2" id="KW-0805">Transcription regulation</keyword>
<dbReference type="PANTHER" id="PTHR13935:SF63">
    <property type="entry name" value="BHLH DOMAIN-CONTAINING PROTEIN"/>
    <property type="match status" value="1"/>
</dbReference>
<evidence type="ECO:0000256" key="2">
    <source>
        <dbReference type="ARBA" id="ARBA00023015"/>
    </source>
</evidence>
<dbReference type="PROSITE" id="PS50888">
    <property type="entry name" value="BHLH"/>
    <property type="match status" value="1"/>
</dbReference>
<organism evidence="7 8">
    <name type="scientific">Arachis hypogaea</name>
    <name type="common">Peanut</name>
    <dbReference type="NCBI Taxonomy" id="3818"/>
    <lineage>
        <taxon>Eukaryota</taxon>
        <taxon>Viridiplantae</taxon>
        <taxon>Streptophyta</taxon>
        <taxon>Embryophyta</taxon>
        <taxon>Tracheophyta</taxon>
        <taxon>Spermatophyta</taxon>
        <taxon>Magnoliopsida</taxon>
        <taxon>eudicotyledons</taxon>
        <taxon>Gunneridae</taxon>
        <taxon>Pentapetalae</taxon>
        <taxon>rosids</taxon>
        <taxon>fabids</taxon>
        <taxon>Fabales</taxon>
        <taxon>Fabaceae</taxon>
        <taxon>Papilionoideae</taxon>
        <taxon>50 kb inversion clade</taxon>
        <taxon>dalbergioids sensu lato</taxon>
        <taxon>Dalbergieae</taxon>
        <taxon>Pterocarpus clade</taxon>
        <taxon>Arachis</taxon>
    </lineage>
</organism>
<protein>
    <recommendedName>
        <fullName evidence="6">BHLH domain-containing protein</fullName>
    </recommendedName>
</protein>
<feature type="compositionally biased region" description="Basic and acidic residues" evidence="5">
    <location>
        <begin position="72"/>
        <end position="82"/>
    </location>
</feature>
<dbReference type="SMART" id="SM00353">
    <property type="entry name" value="HLH"/>
    <property type="match status" value="1"/>
</dbReference>
<evidence type="ECO:0000256" key="4">
    <source>
        <dbReference type="ARBA" id="ARBA00023242"/>
    </source>
</evidence>
<dbReference type="GO" id="GO:0000977">
    <property type="term" value="F:RNA polymerase II transcription regulatory region sequence-specific DNA binding"/>
    <property type="evidence" value="ECO:0007669"/>
    <property type="project" value="TreeGrafter"/>
</dbReference>
<gene>
    <name evidence="7" type="ORF">Ahy_B03g066828</name>
</gene>
<evidence type="ECO:0000256" key="1">
    <source>
        <dbReference type="ARBA" id="ARBA00004123"/>
    </source>
</evidence>
<keyword evidence="8" id="KW-1185">Reference proteome</keyword>
<proteinExistence type="predicted"/>
<dbReference type="GO" id="GO:0090575">
    <property type="term" value="C:RNA polymerase II transcription regulator complex"/>
    <property type="evidence" value="ECO:0007669"/>
    <property type="project" value="TreeGrafter"/>
</dbReference>
<name>A0A445A531_ARAHY</name>
<dbReference type="InterPro" id="IPR015660">
    <property type="entry name" value="MASH1/Ascl1a-like"/>
</dbReference>
<feature type="domain" description="BHLH" evidence="6">
    <location>
        <begin position="12"/>
        <end position="64"/>
    </location>
</feature>
<keyword evidence="4" id="KW-0539">Nucleus</keyword>
<dbReference type="InterPro" id="IPR036638">
    <property type="entry name" value="HLH_DNA-bd_sf"/>
</dbReference>
<dbReference type="FunFam" id="4.10.280.10:FF:000103">
    <property type="entry name" value="Transcription factor bHLH162"/>
    <property type="match status" value="1"/>
</dbReference>
<keyword evidence="3" id="KW-0804">Transcription</keyword>
<comment type="subcellular location">
    <subcellularLocation>
        <location evidence="1">Nucleus</location>
    </subcellularLocation>
</comment>
<accession>A0A445A531</accession>
<evidence type="ECO:0000256" key="5">
    <source>
        <dbReference type="SAM" id="MobiDB-lite"/>
    </source>
</evidence>
<dbReference type="Gene3D" id="4.10.280.10">
    <property type="entry name" value="Helix-loop-helix DNA-binding domain"/>
    <property type="match status" value="1"/>
</dbReference>
<evidence type="ECO:0000256" key="3">
    <source>
        <dbReference type="ARBA" id="ARBA00023163"/>
    </source>
</evidence>
<comment type="caution">
    <text evidence="7">The sequence shown here is derived from an EMBL/GenBank/DDBJ whole genome shotgun (WGS) entry which is preliminary data.</text>
</comment>
<dbReference type="InterPro" id="IPR011598">
    <property type="entry name" value="bHLH_dom"/>
</dbReference>
<sequence>MDRGSQPSSSTTNKIERRLIEKNRRNHMKMLYSKLNSLLPNYNPKEALPLPDQVDEAINYIKSLEEKVKTAKEKKEDLLERMGRKRTRGSGGGGDGSGCSNTKPPQLEIHETGSCLEIVMTCGLDNQFIFYEIIRILNEENIDVKSANSSLLGDSMLHVLHAEIPQLLIQFGATKVSERLKRFVNGSASDIELLQPEFWDLEIDTDIWSF</sequence>
<dbReference type="EMBL" id="SDMP01000013">
    <property type="protein sequence ID" value="RYR21518.1"/>
    <property type="molecule type" value="Genomic_DNA"/>
</dbReference>
<dbReference type="PANTHER" id="PTHR13935">
    <property type="entry name" value="ACHAETE-SCUTE TRANSCRIPTION FACTOR-RELATED"/>
    <property type="match status" value="1"/>
</dbReference>
<dbReference type="Proteomes" id="UP000289738">
    <property type="component" value="Chromosome B03"/>
</dbReference>
<evidence type="ECO:0000259" key="6">
    <source>
        <dbReference type="PROSITE" id="PS50888"/>
    </source>
</evidence>
<reference evidence="7 8" key="1">
    <citation type="submission" date="2019-01" db="EMBL/GenBank/DDBJ databases">
        <title>Sequencing of cultivated peanut Arachis hypogaea provides insights into genome evolution and oil improvement.</title>
        <authorList>
            <person name="Chen X."/>
        </authorList>
    </citation>
    <scope>NUCLEOTIDE SEQUENCE [LARGE SCALE GENOMIC DNA]</scope>
    <source>
        <strain evidence="8">cv. Fuhuasheng</strain>
        <tissue evidence="7">Leaves</tissue>
    </source>
</reference>
<feature type="region of interest" description="Disordered" evidence="5">
    <location>
        <begin position="72"/>
        <end position="104"/>
    </location>
</feature>
<evidence type="ECO:0000313" key="8">
    <source>
        <dbReference type="Proteomes" id="UP000289738"/>
    </source>
</evidence>
<dbReference type="GO" id="GO:0046983">
    <property type="term" value="F:protein dimerization activity"/>
    <property type="evidence" value="ECO:0007669"/>
    <property type="project" value="InterPro"/>
</dbReference>
<dbReference type="AlphaFoldDB" id="A0A445A531"/>
<dbReference type="SUPFAM" id="SSF47459">
    <property type="entry name" value="HLH, helix-loop-helix DNA-binding domain"/>
    <property type="match status" value="1"/>
</dbReference>
<evidence type="ECO:0000313" key="7">
    <source>
        <dbReference type="EMBL" id="RYR21518.1"/>
    </source>
</evidence>
<dbReference type="GO" id="GO:0000981">
    <property type="term" value="F:DNA-binding transcription factor activity, RNA polymerase II-specific"/>
    <property type="evidence" value="ECO:0007669"/>
    <property type="project" value="TreeGrafter"/>
</dbReference>
<feature type="region of interest" description="Disordered" evidence="5">
    <location>
        <begin position="1"/>
        <end position="22"/>
    </location>
</feature>
<dbReference type="Pfam" id="PF00010">
    <property type="entry name" value="HLH"/>
    <property type="match status" value="1"/>
</dbReference>